<dbReference type="GO" id="GO:0140358">
    <property type="term" value="F:P-type transmembrane transporter activity"/>
    <property type="evidence" value="ECO:0007669"/>
    <property type="project" value="InterPro"/>
</dbReference>
<gene>
    <name evidence="8" type="ORF">EANT1437_LOCUS7872</name>
</gene>
<keyword evidence="7" id="KW-0472">Membrane</keyword>
<comment type="subcellular location">
    <subcellularLocation>
        <location evidence="1">Membrane</location>
        <topology evidence="1">Multi-pass membrane protein</topology>
    </subcellularLocation>
</comment>
<organism evidence="8">
    <name type="scientific">Eucampia antarctica</name>
    <dbReference type="NCBI Taxonomy" id="49252"/>
    <lineage>
        <taxon>Eukaryota</taxon>
        <taxon>Sar</taxon>
        <taxon>Stramenopiles</taxon>
        <taxon>Ochrophyta</taxon>
        <taxon>Bacillariophyta</taxon>
        <taxon>Mediophyceae</taxon>
        <taxon>Biddulphiophycidae</taxon>
        <taxon>Hemiaulales</taxon>
        <taxon>Hemiaulaceae</taxon>
        <taxon>Eucampia</taxon>
    </lineage>
</organism>
<dbReference type="GO" id="GO:0005524">
    <property type="term" value="F:ATP binding"/>
    <property type="evidence" value="ECO:0007669"/>
    <property type="project" value="UniProtKB-KW"/>
</dbReference>
<keyword evidence="5" id="KW-0460">Magnesium</keyword>
<protein>
    <recommendedName>
        <fullName evidence="9">Cation-transporting P-type ATPase N-terminal domain-containing protein</fullName>
    </recommendedName>
</protein>
<keyword evidence="4" id="KW-0067">ATP-binding</keyword>
<evidence type="ECO:0000256" key="1">
    <source>
        <dbReference type="ARBA" id="ARBA00004141"/>
    </source>
</evidence>
<name>A0A7S2RLD3_9STRA</name>
<evidence type="ECO:0000256" key="3">
    <source>
        <dbReference type="ARBA" id="ARBA00022741"/>
    </source>
</evidence>
<dbReference type="AlphaFoldDB" id="A0A7S2RLD3"/>
<dbReference type="PANTHER" id="PTHR45630">
    <property type="entry name" value="CATION-TRANSPORTING ATPASE-RELATED"/>
    <property type="match status" value="1"/>
</dbReference>
<dbReference type="GO" id="GO:0046872">
    <property type="term" value="F:metal ion binding"/>
    <property type="evidence" value="ECO:0007669"/>
    <property type="project" value="UniProtKB-KW"/>
</dbReference>
<evidence type="ECO:0000313" key="8">
    <source>
        <dbReference type="EMBL" id="CAD9674520.1"/>
    </source>
</evidence>
<dbReference type="GO" id="GO:0016020">
    <property type="term" value="C:membrane"/>
    <property type="evidence" value="ECO:0007669"/>
    <property type="project" value="UniProtKB-SubCell"/>
</dbReference>
<evidence type="ECO:0008006" key="9">
    <source>
        <dbReference type="Google" id="ProtNLM"/>
    </source>
</evidence>
<dbReference type="GO" id="GO:0019829">
    <property type="term" value="F:ATPase-coupled monoatomic cation transmembrane transporter activity"/>
    <property type="evidence" value="ECO:0007669"/>
    <property type="project" value="TreeGrafter"/>
</dbReference>
<dbReference type="InterPro" id="IPR023298">
    <property type="entry name" value="ATPase_P-typ_TM_dom_sf"/>
</dbReference>
<feature type="transmembrane region" description="Helical" evidence="7">
    <location>
        <begin position="300"/>
        <end position="323"/>
    </location>
</feature>
<evidence type="ECO:0000256" key="6">
    <source>
        <dbReference type="ARBA" id="ARBA00022967"/>
    </source>
</evidence>
<sequence>MTDEQLRILRNMPVFAIKAQLLKIGVESKKYPDIVEKDDLIKLYQIKGKEHVIKLHQKKNAKTKQQVTKVDTKSKQKLAMAEKQLRMQARTQELTEAGEQWATMKAMKEFWAAEMAESKVKKSENAKKHTVEGSAASLAAQFDDLEMEDIPMVKLGDASIAAPFTSKMPSIRSCVDIIRQGRCTLVTSIQMYQILALNCLISAYSLSVLYLDGVKYGDVQMTSMGILMSISFMSVSRSKPLDRLSPVKPLTSIFHPSLFISLLGQFSIHLVTMYIAVRSAKQHLPPDYEADLDGVFKPGILNSVVFLVSNVQQVTVFVVNLQGRPFMTGLTENRPLLWSLVATFILTFMFASESVPSLNKYFQLVSFPDEAFRDWILKILVFDVISTFVLDRLMKLIFCPRILFASVEGTTAKDVLGLGKTIGIILGIMYMFLGNDETWEELMREEGRLDELAMNATNLTDAVSSVAEACIGAACGAETNEL</sequence>
<accession>A0A7S2RLD3</accession>
<feature type="transmembrane region" description="Helical" evidence="7">
    <location>
        <begin position="335"/>
        <end position="355"/>
    </location>
</feature>
<feature type="transmembrane region" description="Helical" evidence="7">
    <location>
        <begin position="415"/>
        <end position="433"/>
    </location>
</feature>
<keyword evidence="6" id="KW-1278">Translocase</keyword>
<dbReference type="PANTHER" id="PTHR45630:SF6">
    <property type="entry name" value="CATION-TRANSPORTING P-TYPE ATPASE N-TERMINAL DOMAIN-CONTAINING PROTEIN"/>
    <property type="match status" value="1"/>
</dbReference>
<reference evidence="8" key="1">
    <citation type="submission" date="2021-01" db="EMBL/GenBank/DDBJ databases">
        <authorList>
            <person name="Corre E."/>
            <person name="Pelletier E."/>
            <person name="Niang G."/>
            <person name="Scheremetjew M."/>
            <person name="Finn R."/>
            <person name="Kale V."/>
            <person name="Holt S."/>
            <person name="Cochrane G."/>
            <person name="Meng A."/>
            <person name="Brown T."/>
            <person name="Cohen L."/>
        </authorList>
    </citation>
    <scope>NUCLEOTIDE SEQUENCE</scope>
    <source>
        <strain evidence="8">CCMP1452</strain>
    </source>
</reference>
<dbReference type="InterPro" id="IPR006544">
    <property type="entry name" value="P-type_TPase_V"/>
</dbReference>
<evidence type="ECO:0000256" key="2">
    <source>
        <dbReference type="ARBA" id="ARBA00022723"/>
    </source>
</evidence>
<keyword evidence="7" id="KW-1133">Transmembrane helix</keyword>
<keyword evidence="7" id="KW-0812">Transmembrane</keyword>
<keyword evidence="2" id="KW-0479">Metal-binding</keyword>
<dbReference type="EMBL" id="HBHI01015400">
    <property type="protein sequence ID" value="CAD9674520.1"/>
    <property type="molecule type" value="Transcribed_RNA"/>
</dbReference>
<evidence type="ECO:0000256" key="5">
    <source>
        <dbReference type="ARBA" id="ARBA00022842"/>
    </source>
</evidence>
<feature type="transmembrane region" description="Helical" evidence="7">
    <location>
        <begin position="192"/>
        <end position="211"/>
    </location>
</feature>
<feature type="transmembrane region" description="Helical" evidence="7">
    <location>
        <begin position="257"/>
        <end position="280"/>
    </location>
</feature>
<evidence type="ECO:0000256" key="4">
    <source>
        <dbReference type="ARBA" id="ARBA00022840"/>
    </source>
</evidence>
<evidence type="ECO:0000256" key="7">
    <source>
        <dbReference type="SAM" id="Phobius"/>
    </source>
</evidence>
<keyword evidence="3" id="KW-0547">Nucleotide-binding</keyword>
<proteinExistence type="predicted"/>
<dbReference type="SUPFAM" id="SSF81665">
    <property type="entry name" value="Calcium ATPase, transmembrane domain M"/>
    <property type="match status" value="1"/>
</dbReference>